<dbReference type="Gene3D" id="3.40.630.30">
    <property type="match status" value="1"/>
</dbReference>
<organism evidence="4 5">
    <name type="scientific">Kribbella sancticallisti</name>
    <dbReference type="NCBI Taxonomy" id="460087"/>
    <lineage>
        <taxon>Bacteria</taxon>
        <taxon>Bacillati</taxon>
        <taxon>Actinomycetota</taxon>
        <taxon>Actinomycetes</taxon>
        <taxon>Propionibacteriales</taxon>
        <taxon>Kribbellaceae</taxon>
        <taxon>Kribbella</taxon>
    </lineage>
</organism>
<dbReference type="InterPro" id="IPR016181">
    <property type="entry name" value="Acyl_CoA_acyltransferase"/>
</dbReference>
<dbReference type="CDD" id="cd04301">
    <property type="entry name" value="NAT_SF"/>
    <property type="match status" value="1"/>
</dbReference>
<dbReference type="Proteomes" id="UP001500393">
    <property type="component" value="Unassembled WGS sequence"/>
</dbReference>
<keyword evidence="2" id="KW-0012">Acyltransferase</keyword>
<feature type="domain" description="N-acetyltransferase" evidence="3">
    <location>
        <begin position="103"/>
        <end position="230"/>
    </location>
</feature>
<evidence type="ECO:0000313" key="5">
    <source>
        <dbReference type="Proteomes" id="UP001500393"/>
    </source>
</evidence>
<keyword evidence="5" id="KW-1185">Reference proteome</keyword>
<dbReference type="RefSeq" id="WP_344219837.1">
    <property type="nucleotide sequence ID" value="NZ_BAAAOS010000048.1"/>
</dbReference>
<evidence type="ECO:0000313" key="4">
    <source>
        <dbReference type="EMBL" id="GAA1598174.1"/>
    </source>
</evidence>
<dbReference type="PROSITE" id="PS51186">
    <property type="entry name" value="GNAT"/>
    <property type="match status" value="1"/>
</dbReference>
<dbReference type="InterPro" id="IPR000182">
    <property type="entry name" value="GNAT_dom"/>
</dbReference>
<comment type="caution">
    <text evidence="4">The sequence shown here is derived from an EMBL/GenBank/DDBJ whole genome shotgun (WGS) entry which is preliminary data.</text>
</comment>
<dbReference type="EMBL" id="BAAAOS010000048">
    <property type="protein sequence ID" value="GAA1598174.1"/>
    <property type="molecule type" value="Genomic_DNA"/>
</dbReference>
<dbReference type="SUPFAM" id="SSF55729">
    <property type="entry name" value="Acyl-CoA N-acyltransferases (Nat)"/>
    <property type="match status" value="1"/>
</dbReference>
<accession>A0ABN2EAN2</accession>
<sequence length="230" mass="24731">MPPTSTRGGVLTNPAYYALSAAHAGLAETRGRVRLYPQEVGPFLGLPDDVTDQDWADAAAMLDAGQSVALMRPDLPIPDTFTVDRRFDLIQFVAPESFGADDPEAVVLGPEDVPEMLALTLLTEPGPFRPRTIEFGRYLGLRRDGELIAMGGERLRPPGYIEISAVCTHPDHRGQGLGTRLIRAVAAGIHQAGARPFLHAGGTNATAIRLYDSLGFTVTNQMSVTVIEKV</sequence>
<dbReference type="InterPro" id="IPR013653">
    <property type="entry name" value="GCN5-like_dom"/>
</dbReference>
<evidence type="ECO:0000256" key="1">
    <source>
        <dbReference type="ARBA" id="ARBA00022679"/>
    </source>
</evidence>
<keyword evidence="1" id="KW-0808">Transferase</keyword>
<dbReference type="Pfam" id="PF08445">
    <property type="entry name" value="FR47"/>
    <property type="match status" value="1"/>
</dbReference>
<evidence type="ECO:0000256" key="2">
    <source>
        <dbReference type="ARBA" id="ARBA00023315"/>
    </source>
</evidence>
<reference evidence="4 5" key="1">
    <citation type="journal article" date="2019" name="Int. J. Syst. Evol. Microbiol.">
        <title>The Global Catalogue of Microorganisms (GCM) 10K type strain sequencing project: providing services to taxonomists for standard genome sequencing and annotation.</title>
        <authorList>
            <consortium name="The Broad Institute Genomics Platform"/>
            <consortium name="The Broad Institute Genome Sequencing Center for Infectious Disease"/>
            <person name="Wu L."/>
            <person name="Ma J."/>
        </authorList>
    </citation>
    <scope>NUCLEOTIDE SEQUENCE [LARGE SCALE GENOMIC DNA]</scope>
    <source>
        <strain evidence="4 5">JCM 14969</strain>
    </source>
</reference>
<gene>
    <name evidence="4" type="ORF">GCM10009789_60180</name>
</gene>
<dbReference type="InterPro" id="IPR050832">
    <property type="entry name" value="Bact_Acetyltransf"/>
</dbReference>
<name>A0ABN2EAN2_9ACTN</name>
<dbReference type="PANTHER" id="PTHR43877">
    <property type="entry name" value="AMINOALKYLPHOSPHONATE N-ACETYLTRANSFERASE-RELATED-RELATED"/>
    <property type="match status" value="1"/>
</dbReference>
<proteinExistence type="predicted"/>
<evidence type="ECO:0000259" key="3">
    <source>
        <dbReference type="PROSITE" id="PS51186"/>
    </source>
</evidence>
<protein>
    <submittedName>
        <fullName evidence="4">GNAT family N-acetyltransferase</fullName>
    </submittedName>
</protein>